<proteinExistence type="predicted"/>
<dbReference type="Proteomes" id="UP001469553">
    <property type="component" value="Unassembled WGS sequence"/>
</dbReference>
<reference evidence="1 2" key="1">
    <citation type="submission" date="2021-06" db="EMBL/GenBank/DDBJ databases">
        <authorList>
            <person name="Palmer J.M."/>
        </authorList>
    </citation>
    <scope>NUCLEOTIDE SEQUENCE [LARGE SCALE GENOMIC DNA]</scope>
    <source>
        <strain evidence="1 2">AS_MEX2019</strain>
        <tissue evidence="1">Muscle</tissue>
    </source>
</reference>
<dbReference type="EMBL" id="JAHRIP010058939">
    <property type="protein sequence ID" value="MEQ2304285.1"/>
    <property type="molecule type" value="Genomic_DNA"/>
</dbReference>
<sequence length="108" mass="12195">MDQSLIRPKLTGPVQVPADLMLVMVGQKRPSLVIEVESGGCHGDLVTPRCQSLLQFSNTELWRCFYPPHRPPHRVVEDKLTFWSSLFVSGPDSFKLVNYGADFPILKK</sequence>
<evidence type="ECO:0000313" key="1">
    <source>
        <dbReference type="EMBL" id="MEQ2304285.1"/>
    </source>
</evidence>
<accession>A0ABV0ZDX1</accession>
<comment type="caution">
    <text evidence="1">The sequence shown here is derived from an EMBL/GenBank/DDBJ whole genome shotgun (WGS) entry which is preliminary data.</text>
</comment>
<organism evidence="1 2">
    <name type="scientific">Ameca splendens</name>
    <dbReference type="NCBI Taxonomy" id="208324"/>
    <lineage>
        <taxon>Eukaryota</taxon>
        <taxon>Metazoa</taxon>
        <taxon>Chordata</taxon>
        <taxon>Craniata</taxon>
        <taxon>Vertebrata</taxon>
        <taxon>Euteleostomi</taxon>
        <taxon>Actinopterygii</taxon>
        <taxon>Neopterygii</taxon>
        <taxon>Teleostei</taxon>
        <taxon>Neoteleostei</taxon>
        <taxon>Acanthomorphata</taxon>
        <taxon>Ovalentaria</taxon>
        <taxon>Atherinomorphae</taxon>
        <taxon>Cyprinodontiformes</taxon>
        <taxon>Goodeidae</taxon>
        <taxon>Ameca</taxon>
    </lineage>
</organism>
<gene>
    <name evidence="1" type="ORF">AMECASPLE_025466</name>
</gene>
<evidence type="ECO:0000313" key="2">
    <source>
        <dbReference type="Proteomes" id="UP001469553"/>
    </source>
</evidence>
<keyword evidence="2" id="KW-1185">Reference proteome</keyword>
<protein>
    <submittedName>
        <fullName evidence="1">Uncharacterized protein</fullName>
    </submittedName>
</protein>
<name>A0ABV0ZDX1_9TELE</name>